<gene>
    <name evidence="1" type="ORF">F5148DRAFT_866884</name>
</gene>
<accession>A0ACC0UAL8</accession>
<reference evidence="1" key="1">
    <citation type="submission" date="2021-03" db="EMBL/GenBank/DDBJ databases">
        <title>Evolutionary priming and transition to the ectomycorrhizal habit in an iconic lineage of mushroom-forming fungi: is preadaptation a requirement?</title>
        <authorList>
            <consortium name="DOE Joint Genome Institute"/>
            <person name="Looney B.P."/>
            <person name="Miyauchi S."/>
            <person name="Morin E."/>
            <person name="Drula E."/>
            <person name="Courty P.E."/>
            <person name="Chicoki N."/>
            <person name="Fauchery L."/>
            <person name="Kohler A."/>
            <person name="Kuo A."/>
            <person name="LaButti K."/>
            <person name="Pangilinan J."/>
            <person name="Lipzen A."/>
            <person name="Riley R."/>
            <person name="Andreopoulos W."/>
            <person name="He G."/>
            <person name="Johnson J."/>
            <person name="Barry K.W."/>
            <person name="Grigoriev I.V."/>
            <person name="Nagy L."/>
            <person name="Hibbett D."/>
            <person name="Henrissat B."/>
            <person name="Matheny P.B."/>
            <person name="Labbe J."/>
            <person name="Martin A.F."/>
        </authorList>
    </citation>
    <scope>NUCLEOTIDE SEQUENCE</scope>
    <source>
        <strain evidence="1">BPL698</strain>
    </source>
</reference>
<proteinExistence type="predicted"/>
<keyword evidence="2" id="KW-1185">Reference proteome</keyword>
<evidence type="ECO:0000313" key="2">
    <source>
        <dbReference type="Proteomes" id="UP001207468"/>
    </source>
</evidence>
<comment type="caution">
    <text evidence="1">The sequence shown here is derived from an EMBL/GenBank/DDBJ whole genome shotgun (WGS) entry which is preliminary data.</text>
</comment>
<sequence>MGHHGMMMWPPLRRCGVWTIGLAAFYWWLPIGVFPSTQPRADVRTCCSVSSFPLHPFRVLSGFSVIRACIRCRQWTPIGSSALYLIRRRDSRFARRGIHPFQSEGRLLLVLRPSPVASCRVNDQV</sequence>
<dbReference type="EMBL" id="JAGFNK010000082">
    <property type="protein sequence ID" value="KAI9508663.1"/>
    <property type="molecule type" value="Genomic_DNA"/>
</dbReference>
<name>A0ACC0UAL8_9AGAM</name>
<protein>
    <submittedName>
        <fullName evidence="1">Uncharacterized protein</fullName>
    </submittedName>
</protein>
<organism evidence="1 2">
    <name type="scientific">Russula earlei</name>
    <dbReference type="NCBI Taxonomy" id="71964"/>
    <lineage>
        <taxon>Eukaryota</taxon>
        <taxon>Fungi</taxon>
        <taxon>Dikarya</taxon>
        <taxon>Basidiomycota</taxon>
        <taxon>Agaricomycotina</taxon>
        <taxon>Agaricomycetes</taxon>
        <taxon>Russulales</taxon>
        <taxon>Russulaceae</taxon>
        <taxon>Russula</taxon>
    </lineage>
</organism>
<dbReference type="Proteomes" id="UP001207468">
    <property type="component" value="Unassembled WGS sequence"/>
</dbReference>
<evidence type="ECO:0000313" key="1">
    <source>
        <dbReference type="EMBL" id="KAI9508663.1"/>
    </source>
</evidence>